<sequence>MSSESIETLNTNVLVGFTDQRGHAWHYDAAYQGAESNHYSGAIPVADINRRLFNWEPLQVPIHAEVPTDNAEHATGIDSYGNPVVNVLVPGKMAIVRSDNYRTIGLHSDSYAVHDYRDWLIGLASNVIGETLQPSSAGLLKGGAVAWVEFSIPETIHDAKTGMAFRSNYLATTALDGSCATTHGLTITQTVCDNTRAVALGEMKRDGRFFKIKHTKHSNAKIDQAREALGLVENGIELYTDQIHMLSDIEIDDAQLFAFLDAWAPLPDEKGKGYTRTENKRDKFLDMYRHDAMCADWSGTALGLVQTGNTFAHHASEIRGEASRYERNSEARIKGKFDALDEELWKMVQVAIA</sequence>
<evidence type="ECO:0000313" key="1">
    <source>
        <dbReference type="EMBL" id="ANA87346.1"/>
    </source>
</evidence>
<name>A0A160DGU1_9CAUD</name>
<dbReference type="Proteomes" id="UP000229511">
    <property type="component" value="Genome"/>
</dbReference>
<dbReference type="InterPro" id="IPR017686">
    <property type="entry name" value="Phg/plasmid-like_prot"/>
</dbReference>
<dbReference type="EMBL" id="KU998252">
    <property type="protein sequence ID" value="ANA87346.1"/>
    <property type="molecule type" value="Genomic_DNA"/>
</dbReference>
<organism evidence="1 2">
    <name type="scientific">Gordonia phage PatrickStar</name>
    <dbReference type="NCBI Taxonomy" id="1838076"/>
    <lineage>
        <taxon>Viruses</taxon>
        <taxon>Duplodnaviria</taxon>
        <taxon>Heunggongvirae</taxon>
        <taxon>Uroviricota</taxon>
        <taxon>Caudoviricetes</taxon>
        <taxon>Orchidvirus</taxon>
        <taxon>Orchidvirus orchid</taxon>
    </lineage>
</organism>
<accession>A0A160DGU1</accession>
<proteinExistence type="predicted"/>
<gene>
    <name evidence="1" type="primary">114</name>
    <name evidence="1" type="ORF">PBI_PATRICKSTAR_114</name>
</gene>
<evidence type="ECO:0000313" key="2">
    <source>
        <dbReference type="Proteomes" id="UP000229511"/>
    </source>
</evidence>
<protein>
    <submittedName>
        <fullName evidence="1">Uncharacterized protein</fullName>
    </submittedName>
</protein>
<dbReference type="NCBIfam" id="TIGR03299">
    <property type="entry name" value="LGT_TIGR03299"/>
    <property type="match status" value="1"/>
</dbReference>
<dbReference type="Pfam" id="PF06067">
    <property type="entry name" value="DUF932"/>
    <property type="match status" value="1"/>
</dbReference>
<reference evidence="1 2" key="1">
    <citation type="submission" date="2016-03" db="EMBL/GenBank/DDBJ databases">
        <authorList>
            <person name="Rimple P."/>
            <person name="Montgomery M.T."/>
            <person name="Guerrero C.A."/>
            <person name="Mavrich T.N."/>
            <person name="Pope W.H."/>
            <person name="Garlena R.A."/>
            <person name="Russell D.A."/>
            <person name="Jacobs-Sera D."/>
            <person name="Hendrix R.W."/>
            <person name="Hatfull G.F."/>
        </authorList>
    </citation>
    <scope>NUCLEOTIDE SEQUENCE [LARGE SCALE GENOMIC DNA]</scope>
</reference>
<dbReference type="InterPro" id="IPR026325">
    <property type="entry name" value="DUF932"/>
</dbReference>